<evidence type="ECO:0000256" key="1">
    <source>
        <dbReference type="SAM" id="Phobius"/>
    </source>
</evidence>
<dbReference type="PANTHER" id="PTHR20992">
    <property type="entry name" value="AT15442P-RELATED"/>
    <property type="match status" value="1"/>
</dbReference>
<sequence length="461" mass="51442">MQKKTSREQKTDDQQPSFWDLLSPLFEFVNSLFHIKNDTDENGTIESIKRGVNFSGSALWILIFAIFIASIGLNINSTAVIIGAMLISPLMGPIMGAGLALGIYDFELLKKSLRNLAVMTLLSLFTSAIYFLISPLSDAQSELLARTSPTIYDVLIAFIGGATGIVAGSRKDKISNAIPGVAIATALMPPLCTAGYGLANWNLKFFFGAFYLYLINSVFIGISTLIFVRYLKFTRTVYTDPAVDKKIYRYVYLVSICLILPSLYFAYDIVVDSSFKRNAKNYLENHFSFEKSKILSANVVRKSGEKKIEVTIIGETLSEDVLAQLKSLLPKYGLEGTELKIIQSGGTEAEHKRPGNLSLETGVGSKNQEEKIQLLENELRTLKDKDHLVQSVAKEINVLFPYVESFSFGDFLVQNVQDFTSSKEITILVKWKRPISDVEKKRLELFLKLRIGVESLKVLDL</sequence>
<gene>
    <name evidence="2" type="ORF">LEP1GSC062_0317</name>
</gene>
<reference evidence="2" key="1">
    <citation type="submission" date="2013-05" db="EMBL/GenBank/DDBJ databases">
        <authorList>
            <person name="Harkins D.M."/>
            <person name="Durkin A.S."/>
            <person name="Brinkac L.M."/>
            <person name="Haft D.H."/>
            <person name="Selengut J.D."/>
            <person name="Sanka R."/>
            <person name="DePew J."/>
            <person name="Purushe J."/>
            <person name="Hartskeerl R.A."/>
            <person name="Ahmed A."/>
            <person name="van der Linden H."/>
            <person name="Goris M.G.A."/>
            <person name="Vinetz J.M."/>
            <person name="Sutton G.G."/>
            <person name="Nierman W.C."/>
            <person name="Fouts D.E."/>
        </authorList>
    </citation>
    <scope>NUCLEOTIDE SEQUENCE [LARGE SCALE GENOMIC DNA]</scope>
    <source>
        <strain evidence="2">L 60</strain>
    </source>
</reference>
<evidence type="ECO:0000313" key="2">
    <source>
        <dbReference type="EMBL" id="EQA60386.1"/>
    </source>
</evidence>
<dbReference type="InterPro" id="IPR005240">
    <property type="entry name" value="DUF389"/>
</dbReference>
<feature type="transmembrane region" description="Helical" evidence="1">
    <location>
        <begin position="116"/>
        <end position="137"/>
    </location>
</feature>
<dbReference type="PANTHER" id="PTHR20992:SF9">
    <property type="entry name" value="AT15442P-RELATED"/>
    <property type="match status" value="1"/>
</dbReference>
<keyword evidence="1" id="KW-0472">Membrane</keyword>
<dbReference type="Pfam" id="PF04087">
    <property type="entry name" value="DUF389"/>
    <property type="match status" value="1"/>
</dbReference>
<feature type="transmembrane region" description="Helical" evidence="1">
    <location>
        <begin position="180"/>
        <end position="199"/>
    </location>
</feature>
<proteinExistence type="predicted"/>
<organism evidence="2 3">
    <name type="scientific">Leptospira alexanderi serovar Manhao 3 str. L 60</name>
    <dbReference type="NCBI Taxonomy" id="1049759"/>
    <lineage>
        <taxon>Bacteria</taxon>
        <taxon>Pseudomonadati</taxon>
        <taxon>Spirochaetota</taxon>
        <taxon>Spirochaetia</taxon>
        <taxon>Leptospirales</taxon>
        <taxon>Leptospiraceae</taxon>
        <taxon>Leptospira</taxon>
    </lineage>
</organism>
<feature type="transmembrane region" description="Helical" evidence="1">
    <location>
        <begin position="249"/>
        <end position="267"/>
    </location>
</feature>
<dbReference type="AlphaFoldDB" id="V6HTA2"/>
<comment type="caution">
    <text evidence="2">The sequence shown here is derived from an EMBL/GenBank/DDBJ whole genome shotgun (WGS) entry which is preliminary data.</text>
</comment>
<keyword evidence="1" id="KW-0812">Transmembrane</keyword>
<feature type="transmembrane region" description="Helical" evidence="1">
    <location>
        <begin position="149"/>
        <end position="168"/>
    </location>
</feature>
<keyword evidence="3" id="KW-1185">Reference proteome</keyword>
<accession>V6HTA2</accession>
<dbReference type="EMBL" id="AHMT02000065">
    <property type="protein sequence ID" value="EQA60386.1"/>
    <property type="molecule type" value="Genomic_DNA"/>
</dbReference>
<dbReference type="RefSeq" id="WP_020985341.1">
    <property type="nucleotide sequence ID" value="NZ_AHMT02000065.1"/>
</dbReference>
<dbReference type="Proteomes" id="UP000018747">
    <property type="component" value="Unassembled WGS sequence"/>
</dbReference>
<dbReference type="OrthoDB" id="9790659at2"/>
<feature type="transmembrane region" description="Helical" evidence="1">
    <location>
        <begin position="57"/>
        <end position="75"/>
    </location>
</feature>
<protein>
    <submittedName>
        <fullName evidence="2">PF04087 domain protein</fullName>
    </submittedName>
</protein>
<evidence type="ECO:0000313" key="3">
    <source>
        <dbReference type="Proteomes" id="UP000018747"/>
    </source>
</evidence>
<keyword evidence="1" id="KW-1133">Transmembrane helix</keyword>
<feature type="transmembrane region" description="Helical" evidence="1">
    <location>
        <begin position="81"/>
        <end position="104"/>
    </location>
</feature>
<name>V6HTA2_9LEPT</name>
<feature type="transmembrane region" description="Helical" evidence="1">
    <location>
        <begin position="205"/>
        <end position="228"/>
    </location>
</feature>
<dbReference type="STRING" id="100053.GCA_002009845_03041"/>